<proteinExistence type="predicted"/>
<dbReference type="AlphaFoldDB" id="A0A8H6FG50"/>
<dbReference type="InterPro" id="IPR001810">
    <property type="entry name" value="F-box_dom"/>
</dbReference>
<dbReference type="EMBL" id="JACCJC010000091">
    <property type="protein sequence ID" value="KAF6226623.1"/>
    <property type="molecule type" value="Genomic_DNA"/>
</dbReference>
<evidence type="ECO:0000256" key="1">
    <source>
        <dbReference type="SAM" id="MobiDB-lite"/>
    </source>
</evidence>
<comment type="caution">
    <text evidence="3">The sequence shown here is derived from an EMBL/GenBank/DDBJ whole genome shotgun (WGS) entry which is preliminary data.</text>
</comment>
<gene>
    <name evidence="3" type="ORF">HO173_012453</name>
</gene>
<feature type="compositionally biased region" description="Low complexity" evidence="1">
    <location>
        <begin position="16"/>
        <end position="27"/>
    </location>
</feature>
<reference evidence="3 4" key="1">
    <citation type="journal article" date="2020" name="Genomics">
        <title>Complete, high-quality genomes from long-read metagenomic sequencing of two wolf lichen thalli reveals enigmatic genome architecture.</title>
        <authorList>
            <person name="McKenzie S.K."/>
            <person name="Walston R.F."/>
            <person name="Allen J.L."/>
        </authorList>
    </citation>
    <scope>NUCLEOTIDE SEQUENCE [LARGE SCALE GENOMIC DNA]</scope>
    <source>
        <strain evidence="3">WasteWater2</strain>
    </source>
</reference>
<name>A0A8H6FG50_9LECA</name>
<evidence type="ECO:0000259" key="2">
    <source>
        <dbReference type="Pfam" id="PF13013"/>
    </source>
</evidence>
<dbReference type="InterPro" id="IPR038883">
    <property type="entry name" value="AN11006-like"/>
</dbReference>
<dbReference type="PANTHER" id="PTHR42085">
    <property type="entry name" value="F-BOX DOMAIN-CONTAINING PROTEIN"/>
    <property type="match status" value="1"/>
</dbReference>
<dbReference type="RefSeq" id="XP_037158774.1">
    <property type="nucleotide sequence ID" value="XM_037314322.1"/>
</dbReference>
<sequence>MATQNTIGDELSRQTSSAKSPPSAKSPQPNKQIFPFLDLPAEIRLLIYQPILPQKVRVKPLSPFLSTLGSRNDRLALLRTCRQLRHEARPPLFRDATFTFDVHDDVCARCFLAWIDGVGDGLVSRLKRFDIVAVDGERVVRAVVRAADAGAVVTGAAVGVFRGGREWVADARTARGVDFLVVDSLENSGYDGLVRQGGVGNGCWGGIEIMLGTGGMSRWMVLETAAGIFNGKFWNSRLRR</sequence>
<keyword evidence="4" id="KW-1185">Reference proteome</keyword>
<dbReference type="PANTHER" id="PTHR42085:SF2">
    <property type="entry name" value="F-BOX DOMAIN-CONTAINING PROTEIN"/>
    <property type="match status" value="1"/>
</dbReference>
<feature type="domain" description="F-box" evidence="2">
    <location>
        <begin position="17"/>
        <end position="105"/>
    </location>
</feature>
<evidence type="ECO:0000313" key="3">
    <source>
        <dbReference type="EMBL" id="KAF6226623.1"/>
    </source>
</evidence>
<dbReference type="OrthoDB" id="5314997at2759"/>
<dbReference type="GeneID" id="59294087"/>
<evidence type="ECO:0000313" key="4">
    <source>
        <dbReference type="Proteomes" id="UP000578531"/>
    </source>
</evidence>
<feature type="region of interest" description="Disordered" evidence="1">
    <location>
        <begin position="1"/>
        <end position="30"/>
    </location>
</feature>
<accession>A0A8H6FG50</accession>
<protein>
    <recommendedName>
        <fullName evidence="2">F-box domain-containing protein</fullName>
    </recommendedName>
</protein>
<dbReference type="Pfam" id="PF13013">
    <property type="entry name" value="F-box-like_2"/>
    <property type="match status" value="1"/>
</dbReference>
<organism evidence="3 4">
    <name type="scientific">Letharia columbiana</name>
    <dbReference type="NCBI Taxonomy" id="112416"/>
    <lineage>
        <taxon>Eukaryota</taxon>
        <taxon>Fungi</taxon>
        <taxon>Dikarya</taxon>
        <taxon>Ascomycota</taxon>
        <taxon>Pezizomycotina</taxon>
        <taxon>Lecanoromycetes</taxon>
        <taxon>OSLEUM clade</taxon>
        <taxon>Lecanoromycetidae</taxon>
        <taxon>Lecanorales</taxon>
        <taxon>Lecanorineae</taxon>
        <taxon>Parmeliaceae</taxon>
        <taxon>Letharia</taxon>
    </lineage>
</organism>
<dbReference type="Proteomes" id="UP000578531">
    <property type="component" value="Unassembled WGS sequence"/>
</dbReference>